<protein>
    <recommendedName>
        <fullName evidence="1">diguanylate cyclase</fullName>
        <ecNumber evidence="1">2.7.7.65</ecNumber>
    </recommendedName>
</protein>
<gene>
    <name evidence="4" type="ORF">OG2516_04351</name>
</gene>
<organism evidence="4 5">
    <name type="scientific">Oceanicola granulosus (strain ATCC BAA-861 / DSM 15982 / KCTC 12143 / HTCC2516)</name>
    <dbReference type="NCBI Taxonomy" id="314256"/>
    <lineage>
        <taxon>Bacteria</taxon>
        <taxon>Pseudomonadati</taxon>
        <taxon>Pseudomonadota</taxon>
        <taxon>Alphaproteobacteria</taxon>
        <taxon>Rhodobacterales</taxon>
        <taxon>Roseobacteraceae</taxon>
        <taxon>Oceanicola</taxon>
    </lineage>
</organism>
<dbReference type="FunFam" id="3.30.70.270:FF:000001">
    <property type="entry name" value="Diguanylate cyclase domain protein"/>
    <property type="match status" value="1"/>
</dbReference>
<dbReference type="SUPFAM" id="SSF55781">
    <property type="entry name" value="GAF domain-like"/>
    <property type="match status" value="1"/>
</dbReference>
<reference evidence="4 5" key="1">
    <citation type="journal article" date="2010" name="J. Bacteriol.">
        <title>Genome sequences of Oceanicola granulosus HTCC2516(T) and Oceanicola batsensis HTCC2597(TDelta).</title>
        <authorList>
            <person name="Thrash J.C."/>
            <person name="Cho J.C."/>
            <person name="Vergin K.L."/>
            <person name="Giovannoni S.J."/>
        </authorList>
    </citation>
    <scope>NUCLEOTIDE SEQUENCE [LARGE SCALE GENOMIC DNA]</scope>
    <source>
        <strain evidence="5">ATCC BAA-861 / DSM 15982 / KCTC 12143 / HTCC2516</strain>
    </source>
</reference>
<dbReference type="PANTHER" id="PTHR45138">
    <property type="entry name" value="REGULATORY COMPONENTS OF SENSORY TRANSDUCTION SYSTEM"/>
    <property type="match status" value="1"/>
</dbReference>
<dbReference type="GO" id="GO:1902201">
    <property type="term" value="P:negative regulation of bacterial-type flagellum-dependent cell motility"/>
    <property type="evidence" value="ECO:0007669"/>
    <property type="project" value="TreeGrafter"/>
</dbReference>
<dbReference type="eggNOG" id="COG3706">
    <property type="taxonomic scope" value="Bacteria"/>
</dbReference>
<dbReference type="PROSITE" id="PS50887">
    <property type="entry name" value="GGDEF"/>
    <property type="match status" value="1"/>
</dbReference>
<dbReference type="Gene3D" id="3.30.70.270">
    <property type="match status" value="1"/>
</dbReference>
<evidence type="ECO:0000256" key="1">
    <source>
        <dbReference type="ARBA" id="ARBA00012528"/>
    </source>
</evidence>
<dbReference type="Pfam" id="PF00990">
    <property type="entry name" value="GGDEF"/>
    <property type="match status" value="1"/>
</dbReference>
<dbReference type="Gene3D" id="3.30.450.40">
    <property type="match status" value="1"/>
</dbReference>
<dbReference type="SMART" id="SM00267">
    <property type="entry name" value="GGDEF"/>
    <property type="match status" value="1"/>
</dbReference>
<dbReference type="SUPFAM" id="SSF55785">
    <property type="entry name" value="PYP-like sensor domain (PAS domain)"/>
    <property type="match status" value="1"/>
</dbReference>
<dbReference type="InterPro" id="IPR035965">
    <property type="entry name" value="PAS-like_dom_sf"/>
</dbReference>
<dbReference type="EC" id="2.7.7.65" evidence="1"/>
<dbReference type="Gene3D" id="3.30.450.20">
    <property type="entry name" value="PAS domain"/>
    <property type="match status" value="1"/>
</dbReference>
<feature type="non-terminal residue" evidence="4">
    <location>
        <position position="503"/>
    </location>
</feature>
<dbReference type="Pfam" id="PF12860">
    <property type="entry name" value="PAS_7"/>
    <property type="match status" value="1"/>
</dbReference>
<dbReference type="NCBIfam" id="TIGR00254">
    <property type="entry name" value="GGDEF"/>
    <property type="match status" value="1"/>
</dbReference>
<comment type="catalytic activity">
    <reaction evidence="2">
        <text>2 GTP = 3',3'-c-di-GMP + 2 diphosphate</text>
        <dbReference type="Rhea" id="RHEA:24898"/>
        <dbReference type="ChEBI" id="CHEBI:33019"/>
        <dbReference type="ChEBI" id="CHEBI:37565"/>
        <dbReference type="ChEBI" id="CHEBI:58805"/>
        <dbReference type="EC" id="2.7.7.65"/>
    </reaction>
</comment>
<evidence type="ECO:0000313" key="5">
    <source>
        <dbReference type="Proteomes" id="UP000003635"/>
    </source>
</evidence>
<dbReference type="InterPro" id="IPR050469">
    <property type="entry name" value="Diguanylate_Cyclase"/>
</dbReference>
<dbReference type="STRING" id="314256.OG2516_04351"/>
<dbReference type="InterPro" id="IPR043128">
    <property type="entry name" value="Rev_trsase/Diguanyl_cyclase"/>
</dbReference>
<evidence type="ECO:0000313" key="4">
    <source>
        <dbReference type="EMBL" id="EAR50540.1"/>
    </source>
</evidence>
<dbReference type="HOGENOM" id="CLU_000445_11_24_5"/>
<sequence>MWREDWALAPVDEDAPRAAPDALATEIMNIMEQGILVWSADGVCELHNSRVYEVLGLEPGDLVIGTPRAEFRDLLAARGALSPVCRDTADAAIAADRPYSFDMPTPSGGVVLTSGRPARNGGYVVTFTDVTAARTAARDVEAARASAEAAEARARDALDGDRARQEEARQLSLLDEWLQSCKTLRELYMIVTRFLCRVLAHTSGELYVFSPHRDVLDGVGAWSGAELQRHIATDSCWALRRGRAYEYDPAGICFVCGHVDHPEDEDYPGKYVCVPISAHGDTVGLLHVRFDPEAYGDARQKRAATFTLRCAEHISLAVANVRLRDELHEQSIRDPLTGLHNRRHLLDRMRRELSEADRRGAPFGLVTFDADRFKAVNDTYGHDAGDAVLLALAAVMGEVLEEGWTGCRIGVEEFALLVPGADVAAAAAAGERLRARVEAMEVRHAGAVLPPVTVSVGVAVYPDHGRDAAALLKRSDEALYAAKEGGRNRVAISATPGPPPAAA</sequence>
<dbReference type="GO" id="GO:0043709">
    <property type="term" value="P:cell adhesion involved in single-species biofilm formation"/>
    <property type="evidence" value="ECO:0007669"/>
    <property type="project" value="TreeGrafter"/>
</dbReference>
<dbReference type="GO" id="GO:0052621">
    <property type="term" value="F:diguanylate cyclase activity"/>
    <property type="evidence" value="ECO:0007669"/>
    <property type="project" value="UniProtKB-EC"/>
</dbReference>
<dbReference type="InterPro" id="IPR029787">
    <property type="entry name" value="Nucleotide_cyclase"/>
</dbReference>
<feature type="domain" description="GGDEF" evidence="3">
    <location>
        <begin position="361"/>
        <end position="495"/>
    </location>
</feature>
<accession>Q2CD36</accession>
<evidence type="ECO:0000259" key="3">
    <source>
        <dbReference type="PROSITE" id="PS50887"/>
    </source>
</evidence>
<evidence type="ECO:0000256" key="2">
    <source>
        <dbReference type="ARBA" id="ARBA00034247"/>
    </source>
</evidence>
<proteinExistence type="predicted"/>
<dbReference type="EMBL" id="AAOT01000026">
    <property type="protein sequence ID" value="EAR50540.1"/>
    <property type="molecule type" value="Genomic_DNA"/>
</dbReference>
<name>Q2CD36_OCEGH</name>
<dbReference type="SUPFAM" id="SSF55073">
    <property type="entry name" value="Nucleotide cyclase"/>
    <property type="match status" value="1"/>
</dbReference>
<comment type="caution">
    <text evidence="4">The sequence shown here is derived from an EMBL/GenBank/DDBJ whole genome shotgun (WGS) entry which is preliminary data.</text>
</comment>
<dbReference type="InterPro" id="IPR029016">
    <property type="entry name" value="GAF-like_dom_sf"/>
</dbReference>
<dbReference type="Proteomes" id="UP000003635">
    <property type="component" value="Unassembled WGS sequence"/>
</dbReference>
<keyword evidence="5" id="KW-1185">Reference proteome</keyword>
<dbReference type="CDD" id="cd01949">
    <property type="entry name" value="GGDEF"/>
    <property type="match status" value="1"/>
</dbReference>
<dbReference type="GO" id="GO:0005886">
    <property type="term" value="C:plasma membrane"/>
    <property type="evidence" value="ECO:0007669"/>
    <property type="project" value="TreeGrafter"/>
</dbReference>
<dbReference type="eggNOG" id="COG2203">
    <property type="taxonomic scope" value="Bacteria"/>
</dbReference>
<dbReference type="InterPro" id="IPR000160">
    <property type="entry name" value="GGDEF_dom"/>
</dbReference>
<dbReference type="PANTHER" id="PTHR45138:SF9">
    <property type="entry name" value="DIGUANYLATE CYCLASE DGCM-RELATED"/>
    <property type="match status" value="1"/>
</dbReference>
<dbReference type="AlphaFoldDB" id="Q2CD36"/>